<dbReference type="AlphaFoldDB" id="M1DFR7"/>
<proteinExistence type="predicted"/>
<reference evidence="2" key="2">
    <citation type="submission" date="2015-06" db="UniProtKB">
        <authorList>
            <consortium name="EnsemblPlants"/>
        </authorList>
    </citation>
    <scope>IDENTIFICATION</scope>
    <source>
        <strain evidence="2">DM1-3 516 R44</strain>
    </source>
</reference>
<feature type="compositionally biased region" description="Low complexity" evidence="1">
    <location>
        <begin position="85"/>
        <end position="96"/>
    </location>
</feature>
<name>M1DFR7_SOLTU</name>
<dbReference type="Gramene" id="PGSC0003DMT400088340">
    <property type="protein sequence ID" value="PGSC0003DMT400088340"/>
    <property type="gene ID" value="PGSC0003DMG400037911"/>
</dbReference>
<feature type="compositionally biased region" description="Basic and acidic residues" evidence="1">
    <location>
        <begin position="46"/>
        <end position="59"/>
    </location>
</feature>
<sequence length="141" mass="15854">MVADSRAQMNKFLYGVSDLVKRECRNAMLLENMRISSLMTHDQQVEDDKLMEHAKENKKARTRNYDYSQQKLGSGNRSQGRQKFSAPTPSSPSVPSFKFRQDQKGRASCFKSHGGVSGTKTYPTCPKCGKNHSGECLAENE</sequence>
<reference evidence="3" key="1">
    <citation type="journal article" date="2011" name="Nature">
        <title>Genome sequence and analysis of the tuber crop potato.</title>
        <authorList>
            <consortium name="The Potato Genome Sequencing Consortium"/>
        </authorList>
    </citation>
    <scope>NUCLEOTIDE SEQUENCE [LARGE SCALE GENOMIC DNA]</scope>
    <source>
        <strain evidence="3">cv. DM1-3 516 R44</strain>
    </source>
</reference>
<dbReference type="Proteomes" id="UP000011115">
    <property type="component" value="Unassembled WGS sequence"/>
</dbReference>
<dbReference type="EnsemblPlants" id="PGSC0003DMT400088340">
    <property type="protein sequence ID" value="PGSC0003DMT400088340"/>
    <property type="gene ID" value="PGSC0003DMG400037911"/>
</dbReference>
<keyword evidence="3" id="KW-1185">Reference proteome</keyword>
<dbReference type="HOGENOM" id="CLU_043741_4_0_1"/>
<accession>M1DFR7</accession>
<organism evidence="2 3">
    <name type="scientific">Solanum tuberosum</name>
    <name type="common">Potato</name>
    <dbReference type="NCBI Taxonomy" id="4113"/>
    <lineage>
        <taxon>Eukaryota</taxon>
        <taxon>Viridiplantae</taxon>
        <taxon>Streptophyta</taxon>
        <taxon>Embryophyta</taxon>
        <taxon>Tracheophyta</taxon>
        <taxon>Spermatophyta</taxon>
        <taxon>Magnoliopsida</taxon>
        <taxon>eudicotyledons</taxon>
        <taxon>Gunneridae</taxon>
        <taxon>Pentapetalae</taxon>
        <taxon>asterids</taxon>
        <taxon>lamiids</taxon>
        <taxon>Solanales</taxon>
        <taxon>Solanaceae</taxon>
        <taxon>Solanoideae</taxon>
        <taxon>Solaneae</taxon>
        <taxon>Solanum</taxon>
    </lineage>
</organism>
<evidence type="ECO:0000313" key="2">
    <source>
        <dbReference type="EnsemblPlants" id="PGSC0003DMT400088340"/>
    </source>
</evidence>
<feature type="region of interest" description="Disordered" evidence="1">
    <location>
        <begin position="46"/>
        <end position="102"/>
    </location>
</feature>
<protein>
    <submittedName>
        <fullName evidence="2">Gag-pol polyprotein</fullName>
    </submittedName>
</protein>
<evidence type="ECO:0000256" key="1">
    <source>
        <dbReference type="SAM" id="MobiDB-lite"/>
    </source>
</evidence>
<dbReference type="InParanoid" id="M1DFR7"/>
<feature type="compositionally biased region" description="Polar residues" evidence="1">
    <location>
        <begin position="65"/>
        <end position="82"/>
    </location>
</feature>
<dbReference type="PaxDb" id="4113-PGSC0003DMT400088340"/>
<evidence type="ECO:0000313" key="3">
    <source>
        <dbReference type="Proteomes" id="UP000011115"/>
    </source>
</evidence>